<protein>
    <submittedName>
        <fullName evidence="1">Uncharacterized protein</fullName>
    </submittedName>
</protein>
<feature type="non-terminal residue" evidence="1">
    <location>
        <position position="1"/>
    </location>
</feature>
<name>A0A199VE06_ANACO</name>
<evidence type="ECO:0000313" key="2">
    <source>
        <dbReference type="Proteomes" id="UP000092600"/>
    </source>
</evidence>
<evidence type="ECO:0000313" key="1">
    <source>
        <dbReference type="EMBL" id="OAY75111.1"/>
    </source>
</evidence>
<organism evidence="1 2">
    <name type="scientific">Ananas comosus</name>
    <name type="common">Pineapple</name>
    <name type="synonym">Ananas ananas</name>
    <dbReference type="NCBI Taxonomy" id="4615"/>
    <lineage>
        <taxon>Eukaryota</taxon>
        <taxon>Viridiplantae</taxon>
        <taxon>Streptophyta</taxon>
        <taxon>Embryophyta</taxon>
        <taxon>Tracheophyta</taxon>
        <taxon>Spermatophyta</taxon>
        <taxon>Magnoliopsida</taxon>
        <taxon>Liliopsida</taxon>
        <taxon>Poales</taxon>
        <taxon>Bromeliaceae</taxon>
        <taxon>Bromelioideae</taxon>
        <taxon>Ananas</taxon>
    </lineage>
</organism>
<comment type="caution">
    <text evidence="1">The sequence shown here is derived from an EMBL/GenBank/DDBJ whole genome shotgun (WGS) entry which is preliminary data.</text>
</comment>
<dbReference type="AlphaFoldDB" id="A0A199VE06"/>
<proteinExistence type="predicted"/>
<accession>A0A199VE06</accession>
<gene>
    <name evidence="1" type="ORF">ACMD2_08655</name>
</gene>
<sequence>GNVYCVGFQNGGMQSKDGKDMVLLGGSSSIKVQDDKTGEVYTVNAQNISSGWRSKWGSSTALVLLTLDSVATEINKKEVYTIYFQNKESREM</sequence>
<dbReference type="EMBL" id="LSRQ01002209">
    <property type="protein sequence ID" value="OAY75111.1"/>
    <property type="molecule type" value="Genomic_DNA"/>
</dbReference>
<reference evidence="1 2" key="1">
    <citation type="journal article" date="2016" name="DNA Res.">
        <title>The draft genome of MD-2 pineapple using hybrid error correction of long reads.</title>
        <authorList>
            <person name="Redwan R.M."/>
            <person name="Saidin A."/>
            <person name="Kumar S.V."/>
        </authorList>
    </citation>
    <scope>NUCLEOTIDE SEQUENCE [LARGE SCALE GENOMIC DNA]</scope>
    <source>
        <strain evidence="2">cv. MD2</strain>
        <tissue evidence="1">Leaf</tissue>
    </source>
</reference>
<dbReference type="Proteomes" id="UP000092600">
    <property type="component" value="Unassembled WGS sequence"/>
</dbReference>